<comment type="caution">
    <text evidence="5">The sequence shown here is derived from an EMBL/GenBank/DDBJ whole genome shotgun (WGS) entry which is preliminary data.</text>
</comment>
<dbReference type="PRINTS" id="PR00131">
    <property type="entry name" value="GLHYDRLASE1"/>
</dbReference>
<dbReference type="AlphaFoldDB" id="A0AAW2UFW1"/>
<dbReference type="InterPro" id="IPR017853">
    <property type="entry name" value="GH"/>
</dbReference>
<protein>
    <submittedName>
        <fullName evidence="5">Oleuropein beta-glucosidase</fullName>
    </submittedName>
</protein>
<reference evidence="5" key="2">
    <citation type="journal article" date="2024" name="Plant">
        <title>Genomic evolution and insights into agronomic trait innovations of Sesamum species.</title>
        <authorList>
            <person name="Miao H."/>
            <person name="Wang L."/>
            <person name="Qu L."/>
            <person name="Liu H."/>
            <person name="Sun Y."/>
            <person name="Le M."/>
            <person name="Wang Q."/>
            <person name="Wei S."/>
            <person name="Zheng Y."/>
            <person name="Lin W."/>
            <person name="Duan Y."/>
            <person name="Cao H."/>
            <person name="Xiong S."/>
            <person name="Wang X."/>
            <person name="Wei L."/>
            <person name="Li C."/>
            <person name="Ma Q."/>
            <person name="Ju M."/>
            <person name="Zhao R."/>
            <person name="Li G."/>
            <person name="Mu C."/>
            <person name="Tian Q."/>
            <person name="Mei H."/>
            <person name="Zhang T."/>
            <person name="Gao T."/>
            <person name="Zhang H."/>
        </authorList>
    </citation>
    <scope>NUCLEOTIDE SEQUENCE</scope>
    <source>
        <strain evidence="5">KEN1</strain>
    </source>
</reference>
<comment type="similarity">
    <text evidence="1 4">Belongs to the glycosyl hydrolase 1 family.</text>
</comment>
<dbReference type="GO" id="GO:0008422">
    <property type="term" value="F:beta-glucosidase activity"/>
    <property type="evidence" value="ECO:0007669"/>
    <property type="project" value="TreeGrafter"/>
</dbReference>
<dbReference type="PANTHER" id="PTHR10353:SF137">
    <property type="entry name" value="MYROSINASE 3-RELATED"/>
    <property type="match status" value="1"/>
</dbReference>
<evidence type="ECO:0000256" key="3">
    <source>
        <dbReference type="ARBA" id="ARBA00023295"/>
    </source>
</evidence>
<dbReference type="SUPFAM" id="SSF51445">
    <property type="entry name" value="(Trans)glycosidases"/>
    <property type="match status" value="1"/>
</dbReference>
<accession>A0AAW2UFW1</accession>
<evidence type="ECO:0000313" key="5">
    <source>
        <dbReference type="EMBL" id="KAL0415658.1"/>
    </source>
</evidence>
<reference evidence="5" key="1">
    <citation type="submission" date="2020-06" db="EMBL/GenBank/DDBJ databases">
        <authorList>
            <person name="Li T."/>
            <person name="Hu X."/>
            <person name="Zhang T."/>
            <person name="Song X."/>
            <person name="Zhang H."/>
            <person name="Dai N."/>
            <person name="Sheng W."/>
            <person name="Hou X."/>
            <person name="Wei L."/>
        </authorList>
    </citation>
    <scope>NUCLEOTIDE SEQUENCE</scope>
    <source>
        <strain evidence="5">KEN1</strain>
        <tissue evidence="5">Leaf</tissue>
    </source>
</reference>
<sequence>QDFREYAELCFWEFGDRVKYWTTINEPSSYCVNGHAAGVFPPGQVPTLAYISALTPQSKDSVSDQAPTNVDLSSTPPYVRSALNSLLRASSTTPTAATNVPPTKGVVSEPMQLISTFKSSNINNQNLYGSISSDDPKNVYTASRNMLLAHSEVVHSYRDKFQEHQKGKIGITLCCVWYEPLNEDDENDIAARKRALDFLLDGHYPESMTKYVPPENLAPFTHQESERLIGTIDFLGLNYYTSIYAANDPDPTAEEGYYRDIHVKFDSFRDNIPIGPVAGSPWLRIVPWGIKKLLLYTNNTYSNLPPIYITENGVDEENDYKLTASDACVDPVRVKYHQDHLAEILKAMNDEQHPVDVRGYFAWAWCDNFEWVVGYTVRFGLIYIDYMNNLTRYPKQSAVWFSKFLVRKKLLSGQKRQLTDVEESESGKRLKLTEK</sequence>
<gene>
    <name evidence="5" type="ORF">Slati_3397700</name>
</gene>
<dbReference type="EMBL" id="JACGWN010000012">
    <property type="protein sequence ID" value="KAL0415658.1"/>
    <property type="molecule type" value="Genomic_DNA"/>
</dbReference>
<evidence type="ECO:0000256" key="4">
    <source>
        <dbReference type="RuleBase" id="RU003690"/>
    </source>
</evidence>
<proteinExistence type="inferred from homology"/>
<dbReference type="PANTHER" id="PTHR10353">
    <property type="entry name" value="GLYCOSYL HYDROLASE"/>
    <property type="match status" value="1"/>
</dbReference>
<dbReference type="GO" id="GO:0005975">
    <property type="term" value="P:carbohydrate metabolic process"/>
    <property type="evidence" value="ECO:0007669"/>
    <property type="project" value="InterPro"/>
</dbReference>
<dbReference type="InterPro" id="IPR001360">
    <property type="entry name" value="Glyco_hydro_1"/>
</dbReference>
<evidence type="ECO:0000256" key="2">
    <source>
        <dbReference type="ARBA" id="ARBA00022801"/>
    </source>
</evidence>
<dbReference type="Gene3D" id="3.20.20.80">
    <property type="entry name" value="Glycosidases"/>
    <property type="match status" value="2"/>
</dbReference>
<name>A0AAW2UFW1_9LAMI</name>
<keyword evidence="2" id="KW-0378">Hydrolase</keyword>
<dbReference type="Pfam" id="PF00232">
    <property type="entry name" value="Glyco_hydro_1"/>
    <property type="match status" value="2"/>
</dbReference>
<organism evidence="5">
    <name type="scientific">Sesamum latifolium</name>
    <dbReference type="NCBI Taxonomy" id="2727402"/>
    <lineage>
        <taxon>Eukaryota</taxon>
        <taxon>Viridiplantae</taxon>
        <taxon>Streptophyta</taxon>
        <taxon>Embryophyta</taxon>
        <taxon>Tracheophyta</taxon>
        <taxon>Spermatophyta</taxon>
        <taxon>Magnoliopsida</taxon>
        <taxon>eudicotyledons</taxon>
        <taxon>Gunneridae</taxon>
        <taxon>Pentapetalae</taxon>
        <taxon>asterids</taxon>
        <taxon>lamiids</taxon>
        <taxon>Lamiales</taxon>
        <taxon>Pedaliaceae</taxon>
        <taxon>Sesamum</taxon>
    </lineage>
</organism>
<evidence type="ECO:0000256" key="1">
    <source>
        <dbReference type="ARBA" id="ARBA00010838"/>
    </source>
</evidence>
<feature type="non-terminal residue" evidence="5">
    <location>
        <position position="1"/>
    </location>
</feature>
<keyword evidence="3" id="KW-0326">Glycosidase</keyword>